<comment type="caution">
    <text evidence="6">The sequence shown here is derived from an EMBL/GenBank/DDBJ whole genome shotgun (WGS) entry which is preliminary data.</text>
</comment>
<dbReference type="EC" id="1.2.4.4" evidence="2"/>
<organism evidence="6 7">
    <name type="scientific">Niabella ginsengisoli</name>
    <dbReference type="NCBI Taxonomy" id="522298"/>
    <lineage>
        <taxon>Bacteria</taxon>
        <taxon>Pseudomonadati</taxon>
        <taxon>Bacteroidota</taxon>
        <taxon>Chitinophagia</taxon>
        <taxon>Chitinophagales</taxon>
        <taxon>Chitinophagaceae</taxon>
        <taxon>Niabella</taxon>
    </lineage>
</organism>
<dbReference type="InterPro" id="IPR033248">
    <property type="entry name" value="Transketolase_C"/>
</dbReference>
<dbReference type="SUPFAM" id="SSF52518">
    <property type="entry name" value="Thiamin diphosphate-binding fold (THDP-binding)"/>
    <property type="match status" value="1"/>
</dbReference>
<dbReference type="SUPFAM" id="SSF52922">
    <property type="entry name" value="TK C-terminal domain-like"/>
    <property type="match status" value="1"/>
</dbReference>
<feature type="domain" description="Transketolase-like pyrimidine-binding" evidence="4">
    <location>
        <begin position="2"/>
        <end position="110"/>
    </location>
</feature>
<dbReference type="InterPro" id="IPR009014">
    <property type="entry name" value="Transketo_C/PFOR_II"/>
</dbReference>
<evidence type="ECO:0000256" key="1">
    <source>
        <dbReference type="ARBA" id="ARBA00001964"/>
    </source>
</evidence>
<keyword evidence="3" id="KW-0560">Oxidoreductase</keyword>
<dbReference type="Gene3D" id="3.40.50.920">
    <property type="match status" value="1"/>
</dbReference>
<dbReference type="Gene3D" id="3.40.50.970">
    <property type="match status" value="1"/>
</dbReference>
<evidence type="ECO:0000256" key="2">
    <source>
        <dbReference type="ARBA" id="ARBA00012277"/>
    </source>
</evidence>
<keyword evidence="7" id="KW-1185">Reference proteome</keyword>
<comment type="cofactor">
    <cofactor evidence="1">
        <name>thiamine diphosphate</name>
        <dbReference type="ChEBI" id="CHEBI:58937"/>
    </cofactor>
</comment>
<evidence type="ECO:0000259" key="4">
    <source>
        <dbReference type="Pfam" id="PF02779"/>
    </source>
</evidence>
<evidence type="ECO:0000313" key="6">
    <source>
        <dbReference type="EMBL" id="MCH5598742.1"/>
    </source>
</evidence>
<evidence type="ECO:0000313" key="7">
    <source>
        <dbReference type="Proteomes" id="UP001202248"/>
    </source>
</evidence>
<dbReference type="Pfam" id="PF02780">
    <property type="entry name" value="Transketolase_C"/>
    <property type="match status" value="1"/>
</dbReference>
<proteinExistence type="predicted"/>
<dbReference type="PANTHER" id="PTHR42980">
    <property type="entry name" value="2-OXOISOVALERATE DEHYDROGENASE SUBUNIT BETA-RELATED"/>
    <property type="match status" value="1"/>
</dbReference>
<dbReference type="InterPro" id="IPR029061">
    <property type="entry name" value="THDP-binding"/>
</dbReference>
<evidence type="ECO:0000259" key="5">
    <source>
        <dbReference type="Pfam" id="PF02780"/>
    </source>
</evidence>
<name>A0ABS9SK72_9BACT</name>
<dbReference type="Proteomes" id="UP001202248">
    <property type="component" value="Unassembled WGS sequence"/>
</dbReference>
<dbReference type="Pfam" id="PF02779">
    <property type="entry name" value="Transket_pyr"/>
    <property type="match status" value="1"/>
</dbReference>
<dbReference type="InterPro" id="IPR005475">
    <property type="entry name" value="Transketolase-like_Pyr-bd"/>
</dbReference>
<dbReference type="RefSeq" id="WP_240830416.1">
    <property type="nucleotide sequence ID" value="NZ_JAKWBL010000002.1"/>
</dbReference>
<reference evidence="6 7" key="1">
    <citation type="submission" date="2022-02" db="EMBL/GenBank/DDBJ databases">
        <authorList>
            <person name="Min J."/>
        </authorList>
    </citation>
    <scope>NUCLEOTIDE SEQUENCE [LARGE SCALE GENOMIC DNA]</scope>
    <source>
        <strain evidence="6 7">GR10-1</strain>
    </source>
</reference>
<dbReference type="EMBL" id="JAKWBL010000002">
    <property type="protein sequence ID" value="MCH5598742.1"/>
    <property type="molecule type" value="Genomic_DNA"/>
</dbReference>
<evidence type="ECO:0000256" key="3">
    <source>
        <dbReference type="ARBA" id="ARBA00023002"/>
    </source>
</evidence>
<gene>
    <name evidence="6" type="ORF">MKP09_12895</name>
</gene>
<protein>
    <recommendedName>
        <fullName evidence="2">3-methyl-2-oxobutanoate dehydrogenase (2-methylpropanoyl-transferring)</fullName>
        <ecNumber evidence="2">1.2.4.4</ecNumber>
    </recommendedName>
</protein>
<sequence length="265" mass="29359">MGKGIGLALRGLRPIAEIQYLDYLIYGLQPLTDDVASLFYRSAGKQSCPLIVRTRGHRLEGIWHSGSPMGMIINAVRGMHVCVPRNFVQAAGMYNTLLKSNDPAIVVESLNGYRLKEKLPDNLNELTVPLGIPEILKEGSDITIVSYGSTIRIVQQAMKLVEPLGISCELIDVQTLLPFDRNHMILESLKKTNRIVFVDEDVPGGAAGYMFNKVMEEQGGYKYLDVSPRTITAKDHRPAYGSDGDYFSKPNAEEVAAVLLEMMKE</sequence>
<feature type="domain" description="Transketolase C-terminal" evidence="5">
    <location>
        <begin position="134"/>
        <end position="242"/>
    </location>
</feature>
<dbReference type="PANTHER" id="PTHR42980:SF1">
    <property type="entry name" value="2-OXOISOVALERATE DEHYDROGENASE SUBUNIT BETA, MITOCHONDRIAL"/>
    <property type="match status" value="1"/>
</dbReference>
<accession>A0ABS9SK72</accession>